<dbReference type="Gramene" id="Os02t0131850-00">
    <property type="protein sequence ID" value="Os02t0131850-00"/>
    <property type="gene ID" value="Os02g0131850"/>
</dbReference>
<dbReference type="AlphaFoldDB" id="A0A0P0VEK4"/>
<organism evidence="1 2">
    <name type="scientific">Oryza sativa subsp. japonica</name>
    <name type="common">Rice</name>
    <dbReference type="NCBI Taxonomy" id="39947"/>
    <lineage>
        <taxon>Eukaryota</taxon>
        <taxon>Viridiplantae</taxon>
        <taxon>Streptophyta</taxon>
        <taxon>Embryophyta</taxon>
        <taxon>Tracheophyta</taxon>
        <taxon>Spermatophyta</taxon>
        <taxon>Magnoliopsida</taxon>
        <taxon>Liliopsida</taxon>
        <taxon>Poales</taxon>
        <taxon>Poaceae</taxon>
        <taxon>BOP clade</taxon>
        <taxon>Oryzoideae</taxon>
        <taxon>Oryzeae</taxon>
        <taxon>Oryzinae</taxon>
        <taxon>Oryza</taxon>
        <taxon>Oryza sativa</taxon>
    </lineage>
</organism>
<name>A0A0P0VEK4_ORYSJ</name>
<dbReference type="InParanoid" id="A0A0P0VEK4"/>
<protein>
    <submittedName>
        <fullName evidence="1">Os02g0131850 protein</fullName>
    </submittedName>
</protein>
<gene>
    <name evidence="1" type="ordered locus">Os02g0131850</name>
    <name evidence="1" type="ORF">OSNPB_020131850</name>
</gene>
<keyword evidence="2" id="KW-1185">Reference proteome</keyword>
<reference evidence="2" key="1">
    <citation type="journal article" date="2005" name="Nature">
        <title>The map-based sequence of the rice genome.</title>
        <authorList>
            <consortium name="International rice genome sequencing project (IRGSP)"/>
            <person name="Matsumoto T."/>
            <person name="Wu J."/>
            <person name="Kanamori H."/>
            <person name="Katayose Y."/>
            <person name="Fujisawa M."/>
            <person name="Namiki N."/>
            <person name="Mizuno H."/>
            <person name="Yamamoto K."/>
            <person name="Antonio B.A."/>
            <person name="Baba T."/>
            <person name="Sakata K."/>
            <person name="Nagamura Y."/>
            <person name="Aoki H."/>
            <person name="Arikawa K."/>
            <person name="Arita K."/>
            <person name="Bito T."/>
            <person name="Chiden Y."/>
            <person name="Fujitsuka N."/>
            <person name="Fukunaka R."/>
            <person name="Hamada M."/>
            <person name="Harada C."/>
            <person name="Hayashi A."/>
            <person name="Hijishita S."/>
            <person name="Honda M."/>
            <person name="Hosokawa S."/>
            <person name="Ichikawa Y."/>
            <person name="Idonuma A."/>
            <person name="Iijima M."/>
            <person name="Ikeda M."/>
            <person name="Ikeno M."/>
            <person name="Ito K."/>
            <person name="Ito S."/>
            <person name="Ito T."/>
            <person name="Ito Y."/>
            <person name="Ito Y."/>
            <person name="Iwabuchi A."/>
            <person name="Kamiya K."/>
            <person name="Karasawa W."/>
            <person name="Kurita K."/>
            <person name="Katagiri S."/>
            <person name="Kikuta A."/>
            <person name="Kobayashi H."/>
            <person name="Kobayashi N."/>
            <person name="Machita K."/>
            <person name="Maehara T."/>
            <person name="Masukawa M."/>
            <person name="Mizubayashi T."/>
            <person name="Mukai Y."/>
            <person name="Nagasaki H."/>
            <person name="Nagata Y."/>
            <person name="Naito S."/>
            <person name="Nakashima M."/>
            <person name="Nakama Y."/>
            <person name="Nakamichi Y."/>
            <person name="Nakamura M."/>
            <person name="Meguro A."/>
            <person name="Negishi M."/>
            <person name="Ohta I."/>
            <person name="Ohta T."/>
            <person name="Okamoto M."/>
            <person name="Ono N."/>
            <person name="Saji S."/>
            <person name="Sakaguchi M."/>
            <person name="Sakai K."/>
            <person name="Shibata M."/>
            <person name="Shimokawa T."/>
            <person name="Song J."/>
            <person name="Takazaki Y."/>
            <person name="Terasawa K."/>
            <person name="Tsugane M."/>
            <person name="Tsuji K."/>
            <person name="Ueda S."/>
            <person name="Waki K."/>
            <person name="Yamagata H."/>
            <person name="Yamamoto M."/>
            <person name="Yamamoto S."/>
            <person name="Yamane H."/>
            <person name="Yoshiki S."/>
            <person name="Yoshihara R."/>
            <person name="Yukawa K."/>
            <person name="Zhong H."/>
            <person name="Yano M."/>
            <person name="Yuan Q."/>
            <person name="Ouyang S."/>
            <person name="Liu J."/>
            <person name="Jones K.M."/>
            <person name="Gansberger K."/>
            <person name="Moffat K."/>
            <person name="Hill J."/>
            <person name="Bera J."/>
            <person name="Fadrosh D."/>
            <person name="Jin S."/>
            <person name="Johri S."/>
            <person name="Kim M."/>
            <person name="Overton L."/>
            <person name="Reardon M."/>
            <person name="Tsitrin T."/>
            <person name="Vuong H."/>
            <person name="Weaver B."/>
            <person name="Ciecko A."/>
            <person name="Tallon L."/>
            <person name="Jackson J."/>
            <person name="Pai G."/>
            <person name="Aken S.V."/>
            <person name="Utterback T."/>
            <person name="Reidmuller S."/>
            <person name="Feldblyum T."/>
            <person name="Hsiao J."/>
            <person name="Zismann V."/>
            <person name="Iobst S."/>
            <person name="de Vazeille A.R."/>
            <person name="Buell C.R."/>
            <person name="Ying K."/>
            <person name="Li Y."/>
            <person name="Lu T."/>
            <person name="Huang Y."/>
            <person name="Zhao Q."/>
            <person name="Feng Q."/>
            <person name="Zhang L."/>
            <person name="Zhu J."/>
            <person name="Weng Q."/>
            <person name="Mu J."/>
            <person name="Lu Y."/>
            <person name="Fan D."/>
            <person name="Liu Y."/>
            <person name="Guan J."/>
            <person name="Zhang Y."/>
            <person name="Yu S."/>
            <person name="Liu X."/>
            <person name="Zhang Y."/>
            <person name="Hong G."/>
            <person name="Han B."/>
            <person name="Choisne N."/>
            <person name="Demange N."/>
            <person name="Orjeda G."/>
            <person name="Samain S."/>
            <person name="Cattolico L."/>
            <person name="Pelletier E."/>
            <person name="Couloux A."/>
            <person name="Segurens B."/>
            <person name="Wincker P."/>
            <person name="D'Hont A."/>
            <person name="Scarpelli C."/>
            <person name="Weissenbach J."/>
            <person name="Salanoubat M."/>
            <person name="Quetier F."/>
            <person name="Yu Y."/>
            <person name="Kim H.R."/>
            <person name="Rambo T."/>
            <person name="Currie J."/>
            <person name="Collura K."/>
            <person name="Luo M."/>
            <person name="Yang T."/>
            <person name="Ammiraju J.S.S."/>
            <person name="Engler F."/>
            <person name="Soderlund C."/>
            <person name="Wing R.A."/>
            <person name="Palmer L.E."/>
            <person name="de la Bastide M."/>
            <person name="Spiegel L."/>
            <person name="Nascimento L."/>
            <person name="Zutavern T."/>
            <person name="O'Shaughnessy A."/>
            <person name="Dike S."/>
            <person name="Dedhia N."/>
            <person name="Preston R."/>
            <person name="Balija V."/>
            <person name="McCombie W.R."/>
            <person name="Chow T."/>
            <person name="Chen H."/>
            <person name="Chung M."/>
            <person name="Chen C."/>
            <person name="Shaw J."/>
            <person name="Wu H."/>
            <person name="Hsiao K."/>
            <person name="Chao Y."/>
            <person name="Chu M."/>
            <person name="Cheng C."/>
            <person name="Hour A."/>
            <person name="Lee P."/>
            <person name="Lin S."/>
            <person name="Lin Y."/>
            <person name="Liou J."/>
            <person name="Liu S."/>
            <person name="Hsing Y."/>
            <person name="Raghuvanshi S."/>
            <person name="Mohanty A."/>
            <person name="Bharti A.K."/>
            <person name="Gaur A."/>
            <person name="Gupta V."/>
            <person name="Kumar D."/>
            <person name="Ravi V."/>
            <person name="Vij S."/>
            <person name="Kapur A."/>
            <person name="Khurana P."/>
            <person name="Khurana P."/>
            <person name="Khurana J.P."/>
            <person name="Tyagi A.K."/>
            <person name="Gaikwad K."/>
            <person name="Singh A."/>
            <person name="Dalal V."/>
            <person name="Srivastava S."/>
            <person name="Dixit A."/>
            <person name="Pal A.K."/>
            <person name="Ghazi I.A."/>
            <person name="Yadav M."/>
            <person name="Pandit A."/>
            <person name="Bhargava A."/>
            <person name="Sureshbabu K."/>
            <person name="Batra K."/>
            <person name="Sharma T.R."/>
            <person name="Mohapatra T."/>
            <person name="Singh N.K."/>
            <person name="Messing J."/>
            <person name="Nelson A.B."/>
            <person name="Fuks G."/>
            <person name="Kavchok S."/>
            <person name="Keizer G."/>
            <person name="Linton E."/>
            <person name="Llaca V."/>
            <person name="Song R."/>
            <person name="Tanyolac B."/>
            <person name="Young S."/>
            <person name="Ho-Il K."/>
            <person name="Hahn J.H."/>
            <person name="Sangsakoo G."/>
            <person name="Vanavichit A."/>
            <person name="de Mattos Luiz.A.T."/>
            <person name="Zimmer P.D."/>
            <person name="Malone G."/>
            <person name="Dellagostin O."/>
            <person name="de Oliveira A.C."/>
            <person name="Bevan M."/>
            <person name="Bancroft I."/>
            <person name="Minx P."/>
            <person name="Cordum H."/>
            <person name="Wilson R."/>
            <person name="Cheng Z."/>
            <person name="Jin W."/>
            <person name="Jiang J."/>
            <person name="Leong S.A."/>
            <person name="Iwama H."/>
            <person name="Gojobori T."/>
            <person name="Itoh T."/>
            <person name="Niimura Y."/>
            <person name="Fujii Y."/>
            <person name="Habara T."/>
            <person name="Sakai H."/>
            <person name="Sato Y."/>
            <person name="Wilson G."/>
            <person name="Kumar K."/>
            <person name="McCouch S."/>
            <person name="Juretic N."/>
            <person name="Hoen D."/>
            <person name="Wright S."/>
            <person name="Bruskiewich R."/>
            <person name="Bureau T."/>
            <person name="Miyao A."/>
            <person name="Hirochika H."/>
            <person name="Nishikawa T."/>
            <person name="Kadowaki K."/>
            <person name="Sugiura M."/>
            <person name="Burr B."/>
            <person name="Sasaki T."/>
        </authorList>
    </citation>
    <scope>NUCLEOTIDE SEQUENCE [LARGE SCALE GENOMIC DNA]</scope>
    <source>
        <strain evidence="2">cv. Nipponbare</strain>
    </source>
</reference>
<sequence>MDSLRGPTFLLLLQNLSRGMRANGSSNDRIICIQIKNSGYCCFWRSKANSYRMFNWKNKAENRLMSLTDDRMISLPAPEGPLTMETMRLGAMAMTRVMRFLTQFFIFITTELNYLHDDLPSERATDSGALPRS</sequence>
<evidence type="ECO:0000313" key="1">
    <source>
        <dbReference type="EMBL" id="BAS76824.1"/>
    </source>
</evidence>
<reference evidence="1 2" key="2">
    <citation type="journal article" date="2013" name="Plant Cell Physiol.">
        <title>Rice Annotation Project Database (RAP-DB): an integrative and interactive database for rice genomics.</title>
        <authorList>
            <person name="Sakai H."/>
            <person name="Lee S.S."/>
            <person name="Tanaka T."/>
            <person name="Numa H."/>
            <person name="Kim J."/>
            <person name="Kawahara Y."/>
            <person name="Wakimoto H."/>
            <person name="Yang C.C."/>
            <person name="Iwamoto M."/>
            <person name="Abe T."/>
            <person name="Yamada Y."/>
            <person name="Muto A."/>
            <person name="Inokuchi H."/>
            <person name="Ikemura T."/>
            <person name="Matsumoto T."/>
            <person name="Sasaki T."/>
            <person name="Itoh T."/>
        </authorList>
    </citation>
    <scope>NUCLEOTIDE SEQUENCE [LARGE SCALE GENOMIC DNA]</scope>
    <source>
        <strain evidence="2">cv. Nipponbare</strain>
    </source>
</reference>
<reference evidence="1 2" key="3">
    <citation type="journal article" date="2013" name="Rice">
        <title>Improvement of the Oryza sativa Nipponbare reference genome using next generation sequence and optical map data.</title>
        <authorList>
            <person name="Kawahara Y."/>
            <person name="de la Bastide M."/>
            <person name="Hamilton J.P."/>
            <person name="Kanamori H."/>
            <person name="McCombie W.R."/>
            <person name="Ouyang S."/>
            <person name="Schwartz D.C."/>
            <person name="Tanaka T."/>
            <person name="Wu J."/>
            <person name="Zhou S."/>
            <person name="Childs K.L."/>
            <person name="Davidson R.M."/>
            <person name="Lin H."/>
            <person name="Quesada-Ocampo L."/>
            <person name="Vaillancourt B."/>
            <person name="Sakai H."/>
            <person name="Lee S.S."/>
            <person name="Kim J."/>
            <person name="Numa H."/>
            <person name="Itoh T."/>
            <person name="Buell C.R."/>
            <person name="Matsumoto T."/>
        </authorList>
    </citation>
    <scope>NUCLEOTIDE SEQUENCE [LARGE SCALE GENOMIC DNA]</scope>
    <source>
        <strain evidence="2">cv. Nipponbare</strain>
    </source>
</reference>
<dbReference type="PaxDb" id="39947-A0A0P0VEK4"/>
<dbReference type="EMBL" id="AP014958">
    <property type="protein sequence ID" value="BAS76824.1"/>
    <property type="molecule type" value="Genomic_DNA"/>
</dbReference>
<proteinExistence type="predicted"/>
<accession>A0A0P0VEK4</accession>
<dbReference type="Proteomes" id="UP000059680">
    <property type="component" value="Chromosome 2"/>
</dbReference>
<evidence type="ECO:0000313" key="2">
    <source>
        <dbReference type="Proteomes" id="UP000059680"/>
    </source>
</evidence>